<protein>
    <submittedName>
        <fullName evidence="2">Uncharacterized protein</fullName>
    </submittedName>
</protein>
<reference evidence="2" key="2">
    <citation type="journal article" date="2022" name="Microb. Genom.">
        <title>A chromosome-scale genome assembly of the tomato pathogen Cladosporium fulvum reveals a compartmentalized genome architecture and the presence of a dispensable chromosome.</title>
        <authorList>
            <person name="Zaccaron A.Z."/>
            <person name="Chen L.H."/>
            <person name="Samaras A."/>
            <person name="Stergiopoulos I."/>
        </authorList>
    </citation>
    <scope>NUCLEOTIDE SEQUENCE</scope>
    <source>
        <strain evidence="2">Race5_Kim</strain>
    </source>
</reference>
<feature type="compositionally biased region" description="Acidic residues" evidence="1">
    <location>
        <begin position="233"/>
        <end position="243"/>
    </location>
</feature>
<dbReference type="GeneID" id="71988321"/>
<dbReference type="Proteomes" id="UP000756132">
    <property type="component" value="Chromosome 3"/>
</dbReference>
<name>A0A9Q8LD29_PASFU</name>
<gene>
    <name evidence="2" type="ORF">CLAFUR5_08443</name>
</gene>
<feature type="region of interest" description="Disordered" evidence="1">
    <location>
        <begin position="224"/>
        <end position="243"/>
    </location>
</feature>
<evidence type="ECO:0000256" key="1">
    <source>
        <dbReference type="SAM" id="MobiDB-lite"/>
    </source>
</evidence>
<sequence length="243" mass="28160">MEATPALNRNIFRFFDLPGEIRNDIYDHSLHTKKYRRCCLKITVSKVATVNPLLVSRQFSAEYSSRAEPTVTITELGAEKYRDARMLIPSHSAEGRLCPRDFWAAHHVIRQIQIPAIVLQSFHLDMNLESHTDLAQVKKWLERLTGNMVGVHKFTLRFNIRQRHMDQFFVEQGWQERALDIQQELNAGCWTVLPHLQGLELHVDREEDALPDFETRNLIMAWSNKTGRVEPAQDPEESDGTAE</sequence>
<dbReference type="AlphaFoldDB" id="A0A9Q8LD29"/>
<organism evidence="2 3">
    <name type="scientific">Passalora fulva</name>
    <name type="common">Tomato leaf mold</name>
    <name type="synonym">Cladosporium fulvum</name>
    <dbReference type="NCBI Taxonomy" id="5499"/>
    <lineage>
        <taxon>Eukaryota</taxon>
        <taxon>Fungi</taxon>
        <taxon>Dikarya</taxon>
        <taxon>Ascomycota</taxon>
        <taxon>Pezizomycotina</taxon>
        <taxon>Dothideomycetes</taxon>
        <taxon>Dothideomycetidae</taxon>
        <taxon>Mycosphaerellales</taxon>
        <taxon>Mycosphaerellaceae</taxon>
        <taxon>Fulvia</taxon>
    </lineage>
</organism>
<dbReference type="EMBL" id="CP090165">
    <property type="protein sequence ID" value="UJO15260.1"/>
    <property type="molecule type" value="Genomic_DNA"/>
</dbReference>
<accession>A0A9Q8LD29</accession>
<keyword evidence="3" id="KW-1185">Reference proteome</keyword>
<evidence type="ECO:0000313" key="2">
    <source>
        <dbReference type="EMBL" id="UJO15260.1"/>
    </source>
</evidence>
<evidence type="ECO:0000313" key="3">
    <source>
        <dbReference type="Proteomes" id="UP000756132"/>
    </source>
</evidence>
<dbReference type="RefSeq" id="XP_047759626.1">
    <property type="nucleotide sequence ID" value="XM_047907591.1"/>
</dbReference>
<dbReference type="KEGG" id="ffu:CLAFUR5_08443"/>
<proteinExistence type="predicted"/>
<reference evidence="2" key="1">
    <citation type="submission" date="2021-12" db="EMBL/GenBank/DDBJ databases">
        <authorList>
            <person name="Zaccaron A."/>
            <person name="Stergiopoulos I."/>
        </authorList>
    </citation>
    <scope>NUCLEOTIDE SEQUENCE</scope>
    <source>
        <strain evidence="2">Race5_Kim</strain>
    </source>
</reference>